<evidence type="ECO:0000256" key="2">
    <source>
        <dbReference type="ARBA" id="ARBA00023002"/>
    </source>
</evidence>
<dbReference type="InterPro" id="IPR057326">
    <property type="entry name" value="KR_dom"/>
</dbReference>
<dbReference type="CDD" id="cd05333">
    <property type="entry name" value="BKR_SDR_c"/>
    <property type="match status" value="1"/>
</dbReference>
<organism evidence="4 5">
    <name type="scientific">Litorivicinus lipolyticus</name>
    <dbReference type="NCBI Taxonomy" id="418701"/>
    <lineage>
        <taxon>Bacteria</taxon>
        <taxon>Pseudomonadati</taxon>
        <taxon>Pseudomonadota</taxon>
        <taxon>Gammaproteobacteria</taxon>
        <taxon>Oceanospirillales</taxon>
        <taxon>Litorivicinaceae</taxon>
        <taxon>Litorivicinus</taxon>
    </lineage>
</organism>
<dbReference type="GO" id="GO:0042619">
    <property type="term" value="P:poly-hydroxybutyrate biosynthetic process"/>
    <property type="evidence" value="ECO:0007669"/>
    <property type="project" value="InterPro"/>
</dbReference>
<dbReference type="InterPro" id="IPR011283">
    <property type="entry name" value="Acetoacetyl-CoA_reductase"/>
</dbReference>
<protein>
    <submittedName>
        <fullName evidence="4">Acetoacetyl-CoA reductase</fullName>
        <ecNumber evidence="4">1.1.1.36</ecNumber>
    </submittedName>
</protein>
<dbReference type="Proteomes" id="UP000388235">
    <property type="component" value="Chromosome"/>
</dbReference>
<dbReference type="AlphaFoldDB" id="A0A5Q2QDF3"/>
<feature type="domain" description="Ketoreductase" evidence="3">
    <location>
        <begin position="4"/>
        <end position="219"/>
    </location>
</feature>
<dbReference type="SUPFAM" id="SSF51735">
    <property type="entry name" value="NAD(P)-binding Rossmann-fold domains"/>
    <property type="match status" value="1"/>
</dbReference>
<dbReference type="EMBL" id="CP045871">
    <property type="protein sequence ID" value="QGG80391.1"/>
    <property type="molecule type" value="Genomic_DNA"/>
</dbReference>
<evidence type="ECO:0000313" key="5">
    <source>
        <dbReference type="Proteomes" id="UP000388235"/>
    </source>
</evidence>
<dbReference type="InterPro" id="IPR050259">
    <property type="entry name" value="SDR"/>
</dbReference>
<evidence type="ECO:0000259" key="3">
    <source>
        <dbReference type="SMART" id="SM00822"/>
    </source>
</evidence>
<dbReference type="RefSeq" id="WP_153713895.1">
    <property type="nucleotide sequence ID" value="NZ_CP045871.1"/>
</dbReference>
<accession>A0A5Q2QDF3</accession>
<dbReference type="Pfam" id="PF13561">
    <property type="entry name" value="adh_short_C2"/>
    <property type="match status" value="1"/>
</dbReference>
<dbReference type="KEGG" id="llp:GH975_07330"/>
<reference evidence="4 5" key="1">
    <citation type="submission" date="2019-11" db="EMBL/GenBank/DDBJ databases">
        <authorList>
            <person name="Khan S.A."/>
            <person name="Jeon C.O."/>
            <person name="Chun B.H."/>
        </authorList>
    </citation>
    <scope>NUCLEOTIDE SEQUENCE [LARGE SCALE GENOMIC DNA]</scope>
    <source>
        <strain evidence="4 5">IMCC 1097</strain>
    </source>
</reference>
<keyword evidence="2 4" id="KW-0560">Oxidoreductase</keyword>
<dbReference type="InterPro" id="IPR002347">
    <property type="entry name" value="SDR_fam"/>
</dbReference>
<comment type="similarity">
    <text evidence="1">Belongs to the short-chain dehydrogenases/reductases (SDR) family.</text>
</comment>
<dbReference type="GO" id="GO:0032787">
    <property type="term" value="P:monocarboxylic acid metabolic process"/>
    <property type="evidence" value="ECO:0007669"/>
    <property type="project" value="UniProtKB-ARBA"/>
</dbReference>
<gene>
    <name evidence="4" type="primary">phbB</name>
    <name evidence="4" type="ORF">GH975_07330</name>
</gene>
<dbReference type="PRINTS" id="PR00081">
    <property type="entry name" value="GDHRDH"/>
</dbReference>
<proteinExistence type="inferred from homology"/>
<dbReference type="NCBIfam" id="NF009466">
    <property type="entry name" value="PRK12826.1-2"/>
    <property type="match status" value="1"/>
</dbReference>
<keyword evidence="5" id="KW-1185">Reference proteome</keyword>
<dbReference type="InterPro" id="IPR036291">
    <property type="entry name" value="NAD(P)-bd_dom_sf"/>
</dbReference>
<dbReference type="FunFam" id="3.40.50.720:FF:000173">
    <property type="entry name" value="3-oxoacyl-[acyl-carrier protein] reductase"/>
    <property type="match status" value="1"/>
</dbReference>
<dbReference type="SMART" id="SM00822">
    <property type="entry name" value="PKS_KR"/>
    <property type="match status" value="1"/>
</dbReference>
<evidence type="ECO:0000256" key="1">
    <source>
        <dbReference type="ARBA" id="ARBA00006484"/>
    </source>
</evidence>
<dbReference type="NCBIfam" id="TIGR01829">
    <property type="entry name" value="AcAcCoA_reduct"/>
    <property type="match status" value="1"/>
</dbReference>
<dbReference type="Gene3D" id="3.40.50.720">
    <property type="entry name" value="NAD(P)-binding Rossmann-like Domain"/>
    <property type="match status" value="1"/>
</dbReference>
<dbReference type="NCBIfam" id="NF009464">
    <property type="entry name" value="PRK12824.1"/>
    <property type="match status" value="1"/>
</dbReference>
<dbReference type="EC" id="1.1.1.36" evidence="4"/>
<dbReference type="PRINTS" id="PR00080">
    <property type="entry name" value="SDRFAMILY"/>
</dbReference>
<evidence type="ECO:0000313" key="4">
    <source>
        <dbReference type="EMBL" id="QGG80391.1"/>
    </source>
</evidence>
<dbReference type="PANTHER" id="PTHR42879">
    <property type="entry name" value="3-OXOACYL-(ACYL-CARRIER-PROTEIN) REDUCTASE"/>
    <property type="match status" value="1"/>
</dbReference>
<sequence>MGSKVALVTGGTGGIGTSLCRELAQQGFTVVAGYNSGGKHEKAQAWQAAQVKDGFNIDVAYGDVSDPDSSEACVNAILERHGSIDVLVNNAGITRDSTFRKMTLDQWDEVMNANLRSVFNMTRLCIQPMMDSKWGRVINISSVNGQKGQFGQTNYAAAKAGMHGFTKSLAQEVASKGVTVNTVSPGYVLTAMVAAIGDEVLQKIASTIPVGRLGQPEEIANAVAFLASERAGFITGSNLAINGGQHMF</sequence>
<dbReference type="GO" id="GO:0005737">
    <property type="term" value="C:cytoplasm"/>
    <property type="evidence" value="ECO:0007669"/>
    <property type="project" value="InterPro"/>
</dbReference>
<name>A0A5Q2QDF3_9GAMM</name>
<dbReference type="InterPro" id="IPR020904">
    <property type="entry name" value="Sc_DH/Rdtase_CS"/>
</dbReference>
<dbReference type="PANTHER" id="PTHR42879:SF2">
    <property type="entry name" value="3-OXOACYL-[ACYL-CARRIER-PROTEIN] REDUCTASE FABG"/>
    <property type="match status" value="1"/>
</dbReference>
<dbReference type="GO" id="GO:0018454">
    <property type="term" value="F:acetoacetyl-CoA reductase activity"/>
    <property type="evidence" value="ECO:0007669"/>
    <property type="project" value="UniProtKB-EC"/>
</dbReference>
<dbReference type="PROSITE" id="PS00061">
    <property type="entry name" value="ADH_SHORT"/>
    <property type="match status" value="1"/>
</dbReference>
<dbReference type="OrthoDB" id="9804774at2"/>